<comment type="caution">
    <text evidence="1">The sequence shown here is derived from an EMBL/GenBank/DDBJ whole genome shotgun (WGS) entry which is preliminary data.</text>
</comment>
<proteinExistence type="predicted"/>
<keyword evidence="1" id="KW-0176">Collagen</keyword>
<gene>
    <name evidence="1" type="ORF">GLW07_02505</name>
</gene>
<organism evidence="1 2">
    <name type="scientific">Guptibacillus hwajinpoensis</name>
    <dbReference type="NCBI Taxonomy" id="208199"/>
    <lineage>
        <taxon>Bacteria</taxon>
        <taxon>Bacillati</taxon>
        <taxon>Bacillota</taxon>
        <taxon>Bacilli</taxon>
        <taxon>Bacillales</taxon>
        <taxon>Guptibacillaceae</taxon>
        <taxon>Guptibacillus</taxon>
    </lineage>
</organism>
<evidence type="ECO:0000313" key="1">
    <source>
        <dbReference type="EMBL" id="MYL62221.1"/>
    </source>
</evidence>
<accession>A0A845EP69</accession>
<reference evidence="1 2" key="1">
    <citation type="submission" date="2019-11" db="EMBL/GenBank/DDBJ databases">
        <title>Genome sequences of 17 halophilic strains isolated from different environments.</title>
        <authorList>
            <person name="Furrow R.E."/>
        </authorList>
    </citation>
    <scope>NUCLEOTIDE SEQUENCE [LARGE SCALE GENOMIC DNA]</scope>
    <source>
        <strain evidence="1 2">22506_14_FS</strain>
    </source>
</reference>
<dbReference type="Gene3D" id="2.60.120.40">
    <property type="match status" value="1"/>
</dbReference>
<dbReference type="InterPro" id="IPR008983">
    <property type="entry name" value="Tumour_necrosis_fac-like_dom"/>
</dbReference>
<evidence type="ECO:0000313" key="2">
    <source>
        <dbReference type="Proteomes" id="UP000447833"/>
    </source>
</evidence>
<dbReference type="AlphaFoldDB" id="A0A845EP69"/>
<name>A0A845EP69_9BACL</name>
<sequence length="211" mass="22081">MAISDSLFDNRRCRICFKVNCICSSRCQKCRHFICTCSPRSHQCKKTTCGCSPFIPVPGPPGPAGPAGSPGANGTAASTDYGYIYQSTAQIVPVETDVTFDTNGAIFGAIAHTVGDAGITINTPGDYKVIFSLTGQQANQFALFVDGTLFPGTIYGSNSTDQQNTGFAIITVATPVTLTLRNHTSAGSISLETLAGGTEANVTASILIQRL</sequence>
<dbReference type="RefSeq" id="WP_160918090.1">
    <property type="nucleotide sequence ID" value="NZ_WMEY01000001.1"/>
</dbReference>
<protein>
    <submittedName>
        <fullName evidence="1">Collagen-like protein</fullName>
    </submittedName>
</protein>
<dbReference type="EMBL" id="WMEY01000001">
    <property type="protein sequence ID" value="MYL62221.1"/>
    <property type="molecule type" value="Genomic_DNA"/>
</dbReference>
<dbReference type="Proteomes" id="UP000447833">
    <property type="component" value="Unassembled WGS sequence"/>
</dbReference>